<feature type="domain" description="Phosphotyrosine protein phosphatase I" evidence="5">
    <location>
        <begin position="3"/>
        <end position="130"/>
    </location>
</feature>
<protein>
    <submittedName>
        <fullName evidence="6">Low molecular weight phosphatase family protein</fullName>
    </submittedName>
</protein>
<dbReference type="GO" id="GO:0046685">
    <property type="term" value="P:response to arsenic-containing substance"/>
    <property type="evidence" value="ECO:0007669"/>
    <property type="project" value="UniProtKB-KW"/>
</dbReference>
<feature type="active site" evidence="4">
    <location>
        <position position="15"/>
    </location>
</feature>
<dbReference type="InterPro" id="IPR017867">
    <property type="entry name" value="Tyr_phospatase_low_mol_wt"/>
</dbReference>
<dbReference type="Gene3D" id="3.40.50.2300">
    <property type="match status" value="1"/>
</dbReference>
<evidence type="ECO:0000256" key="3">
    <source>
        <dbReference type="ARBA" id="ARBA00022849"/>
    </source>
</evidence>
<accession>A0A4V1LR64</accession>
<dbReference type="PANTHER" id="PTHR43428:SF1">
    <property type="entry name" value="ARSENATE REDUCTASE"/>
    <property type="match status" value="1"/>
</dbReference>
<proteinExistence type="inferred from homology"/>
<comment type="caution">
    <text evidence="6">The sequence shown here is derived from an EMBL/GenBank/DDBJ whole genome shotgun (WGS) entry which is preliminary data.</text>
</comment>
<dbReference type="InterPro" id="IPR023485">
    <property type="entry name" value="Ptyr_pPase"/>
</dbReference>
<evidence type="ECO:0000256" key="4">
    <source>
        <dbReference type="PIRSR" id="PIRSR617867-1"/>
    </source>
</evidence>
<feature type="active site" description="Proton donor" evidence="4">
    <location>
        <position position="104"/>
    </location>
</feature>
<reference evidence="6 7" key="1">
    <citation type="submission" date="2017-10" db="EMBL/GenBank/DDBJ databases">
        <title>Genomics of the genus Arcobacter.</title>
        <authorList>
            <person name="Perez-Cataluna A."/>
            <person name="Figueras M.J."/>
        </authorList>
    </citation>
    <scope>NUCLEOTIDE SEQUENCE [LARGE SCALE GENOMIC DNA]</scope>
    <source>
        <strain evidence="6 7">CECT 8993</strain>
    </source>
</reference>
<gene>
    <name evidence="6" type="ORF">CRV08_10980</name>
</gene>
<dbReference type="GO" id="GO:0004725">
    <property type="term" value="F:protein tyrosine phosphatase activity"/>
    <property type="evidence" value="ECO:0007669"/>
    <property type="project" value="InterPro"/>
</dbReference>
<comment type="similarity">
    <text evidence="1">Belongs to the low molecular weight phosphotyrosine protein phosphatase family.</text>
</comment>
<evidence type="ECO:0000313" key="6">
    <source>
        <dbReference type="EMBL" id="RXJ67108.1"/>
    </source>
</evidence>
<sequence>MMKKVLILCTGNSCRSIIAEALINAKCEGISADSSGVKASGKVNPNAKKLLEEKGIWKDKYHSKTLDTVINNEYDLVVTVCDHANETCPMFPKPVKKMHIGFEDPDGKGFEAFEKTYKEIESILLQKVKEELGV</sequence>
<keyword evidence="2" id="KW-0378">Hydrolase</keyword>
<evidence type="ECO:0000313" key="7">
    <source>
        <dbReference type="Proteomes" id="UP000290172"/>
    </source>
</evidence>
<dbReference type="InterPro" id="IPR036196">
    <property type="entry name" value="Ptyr_pPase_sf"/>
</dbReference>
<evidence type="ECO:0000256" key="2">
    <source>
        <dbReference type="ARBA" id="ARBA00022801"/>
    </source>
</evidence>
<evidence type="ECO:0000259" key="5">
    <source>
        <dbReference type="SMART" id="SM00226"/>
    </source>
</evidence>
<dbReference type="EMBL" id="PDKJ01000010">
    <property type="protein sequence ID" value="RXJ67108.1"/>
    <property type="molecule type" value="Genomic_DNA"/>
</dbReference>
<dbReference type="Proteomes" id="UP000290172">
    <property type="component" value="Unassembled WGS sequence"/>
</dbReference>
<dbReference type="SMART" id="SM00226">
    <property type="entry name" value="LMWPc"/>
    <property type="match status" value="1"/>
</dbReference>
<dbReference type="Pfam" id="PF01451">
    <property type="entry name" value="LMWPc"/>
    <property type="match status" value="1"/>
</dbReference>
<feature type="active site" description="Nucleophile" evidence="4">
    <location>
        <position position="9"/>
    </location>
</feature>
<dbReference type="AlphaFoldDB" id="A0A4V1LR64"/>
<name>A0A4V1LR64_9BACT</name>
<dbReference type="SUPFAM" id="SSF52788">
    <property type="entry name" value="Phosphotyrosine protein phosphatases I"/>
    <property type="match status" value="1"/>
</dbReference>
<evidence type="ECO:0000256" key="1">
    <source>
        <dbReference type="ARBA" id="ARBA00011063"/>
    </source>
</evidence>
<dbReference type="PANTHER" id="PTHR43428">
    <property type="entry name" value="ARSENATE REDUCTASE"/>
    <property type="match status" value="1"/>
</dbReference>
<dbReference type="CDD" id="cd16345">
    <property type="entry name" value="LMWP_ArsC"/>
    <property type="match status" value="1"/>
</dbReference>
<dbReference type="PRINTS" id="PR00719">
    <property type="entry name" value="LMWPTPASE"/>
</dbReference>
<organism evidence="6 7">
    <name type="scientific">Halarcobacter ebronensis</name>
    <dbReference type="NCBI Taxonomy" id="1462615"/>
    <lineage>
        <taxon>Bacteria</taxon>
        <taxon>Pseudomonadati</taxon>
        <taxon>Campylobacterota</taxon>
        <taxon>Epsilonproteobacteria</taxon>
        <taxon>Campylobacterales</taxon>
        <taxon>Arcobacteraceae</taxon>
        <taxon>Halarcobacter</taxon>
    </lineage>
</organism>
<keyword evidence="3" id="KW-0059">Arsenical resistance</keyword>